<dbReference type="Pfam" id="PF00089">
    <property type="entry name" value="Trypsin"/>
    <property type="match status" value="1"/>
</dbReference>
<keyword evidence="2" id="KW-0720">Serine protease</keyword>
<dbReference type="PANTHER" id="PTHR24276">
    <property type="entry name" value="POLYSERASE-RELATED"/>
    <property type="match status" value="1"/>
</dbReference>
<dbReference type="PROSITE" id="PS50240">
    <property type="entry name" value="TRYPSIN_DOM"/>
    <property type="match status" value="1"/>
</dbReference>
<dbReference type="EMBL" id="FNJB01000004">
    <property type="protein sequence ID" value="SDO72711.1"/>
    <property type="molecule type" value="Genomic_DNA"/>
</dbReference>
<evidence type="ECO:0000313" key="6">
    <source>
        <dbReference type="Proteomes" id="UP000199651"/>
    </source>
</evidence>
<dbReference type="InterPro" id="IPR001254">
    <property type="entry name" value="Trypsin_dom"/>
</dbReference>
<keyword evidence="3" id="KW-0732">Signal</keyword>
<evidence type="ECO:0000259" key="4">
    <source>
        <dbReference type="PROSITE" id="PS50240"/>
    </source>
</evidence>
<dbReference type="SMART" id="SM00020">
    <property type="entry name" value="Tryp_SPc"/>
    <property type="match status" value="1"/>
</dbReference>
<dbReference type="SUPFAM" id="SSF50494">
    <property type="entry name" value="Trypsin-like serine proteases"/>
    <property type="match status" value="1"/>
</dbReference>
<proteinExistence type="predicted"/>
<keyword evidence="6" id="KW-1185">Reference proteome</keyword>
<feature type="signal peptide" evidence="3">
    <location>
        <begin position="1"/>
        <end position="26"/>
    </location>
</feature>
<dbReference type="Proteomes" id="UP000199651">
    <property type="component" value="Unassembled WGS sequence"/>
</dbReference>
<feature type="domain" description="Peptidase S1" evidence="4">
    <location>
        <begin position="58"/>
        <end position="287"/>
    </location>
</feature>
<dbReference type="InterPro" id="IPR013783">
    <property type="entry name" value="Ig-like_fold"/>
</dbReference>
<dbReference type="PANTHER" id="PTHR24276:SF97">
    <property type="entry name" value="GH13245P2-RELATED"/>
    <property type="match status" value="1"/>
</dbReference>
<sequence>MLRSKRIALTVGMALAAASVATVAVAATSGEQKRAPHDPGLSYADNSLSTFDGASGQFYNGQNATVSEFPAVIANQRSEGSRPMKQSCTGSVIGPRHILTAAHCHDLAGTKTFLYGLDDLQVGTGTTLTTKSYVKHPKFINWDQGYDVAVVTTNEDIPLSPDKWAKYATSADAGIWKVGDTGRGYGYGKKTHDDVPADVTLDKADLPIVDGTNQCQGVAAGYKLATMICAGYQDGRVTILPGDSGGPFVVGGKIVGLASWSRSDFRWYSIYARLDNDMGDWVKQQVGDTTPAEFGVSVDPASLTVAAGASGSVGVKTTSGSTVEDVTLSATGLPSGVTADFQPATVKSGDSAKLSVSVASGTPDGTHSVTVNAKSASGVTKTSTLSLTIGAGSPGADFGLGLSPASVKVNPGSTISTTVTSTVVGGTSADVTLSAGGLPSGAQAVFQPASIKSGTNAKLTITTTSSTPAGNYSVTVTGTSGSITRTATLALTVGGGDPQPGGLTIALSPSSASTFKGGGAFPSLTITGATTPVTLRASGLPPGGTVNFQPATVSPGQQAWAHIATSWSTPAGTYRITITGTASDGKTGSAVFTLTVT</sequence>
<accession>A0A1H0LXD2</accession>
<gene>
    <name evidence="5" type="ORF">SAMN05192558_104319</name>
</gene>
<dbReference type="InterPro" id="IPR050430">
    <property type="entry name" value="Peptidase_S1"/>
</dbReference>
<evidence type="ECO:0000256" key="2">
    <source>
        <dbReference type="RuleBase" id="RU363034"/>
    </source>
</evidence>
<dbReference type="Gene3D" id="2.40.10.10">
    <property type="entry name" value="Trypsin-like serine proteases"/>
    <property type="match status" value="2"/>
</dbReference>
<keyword evidence="1" id="KW-1015">Disulfide bond</keyword>
<feature type="chain" id="PRO_5011770583" evidence="3">
    <location>
        <begin position="27"/>
        <end position="597"/>
    </location>
</feature>
<dbReference type="GO" id="GO:0005975">
    <property type="term" value="P:carbohydrate metabolic process"/>
    <property type="evidence" value="ECO:0007669"/>
    <property type="project" value="UniProtKB-ARBA"/>
</dbReference>
<dbReference type="GO" id="GO:0006508">
    <property type="term" value="P:proteolysis"/>
    <property type="evidence" value="ECO:0007669"/>
    <property type="project" value="UniProtKB-KW"/>
</dbReference>
<dbReference type="Gene3D" id="2.60.40.10">
    <property type="entry name" value="Immunoglobulins"/>
    <property type="match status" value="1"/>
</dbReference>
<dbReference type="STRING" id="504798.SAMN05421871_105141"/>
<keyword evidence="2" id="KW-0378">Hydrolase</keyword>
<dbReference type="InterPro" id="IPR043504">
    <property type="entry name" value="Peptidase_S1_PA_chymotrypsin"/>
</dbReference>
<dbReference type="InterPro" id="IPR009003">
    <property type="entry name" value="Peptidase_S1_PA"/>
</dbReference>
<evidence type="ECO:0000256" key="3">
    <source>
        <dbReference type="SAM" id="SignalP"/>
    </source>
</evidence>
<name>A0A1H0LXD2_9PSEU</name>
<organism evidence="5 6">
    <name type="scientific">Actinokineospora alba</name>
    <dbReference type="NCBI Taxonomy" id="504798"/>
    <lineage>
        <taxon>Bacteria</taxon>
        <taxon>Bacillati</taxon>
        <taxon>Actinomycetota</taxon>
        <taxon>Actinomycetes</taxon>
        <taxon>Pseudonocardiales</taxon>
        <taxon>Pseudonocardiaceae</taxon>
        <taxon>Actinokineospora</taxon>
    </lineage>
</organism>
<dbReference type="InterPro" id="IPR033116">
    <property type="entry name" value="TRYPSIN_SER"/>
</dbReference>
<reference evidence="6" key="1">
    <citation type="submission" date="2016-10" db="EMBL/GenBank/DDBJ databases">
        <authorList>
            <person name="Varghese N."/>
            <person name="Submissions S."/>
        </authorList>
    </citation>
    <scope>NUCLEOTIDE SEQUENCE [LARGE SCALE GENOMIC DNA]</scope>
    <source>
        <strain evidence="6">IBRC-M 10655</strain>
    </source>
</reference>
<dbReference type="PROSITE" id="PS00135">
    <property type="entry name" value="TRYPSIN_SER"/>
    <property type="match status" value="1"/>
</dbReference>
<dbReference type="AlphaFoldDB" id="A0A1H0LXD2"/>
<protein>
    <submittedName>
        <fullName evidence="5">Trypsin</fullName>
    </submittedName>
</protein>
<dbReference type="RefSeq" id="WP_228769841.1">
    <property type="nucleotide sequence ID" value="NZ_FNDV01000005.1"/>
</dbReference>
<dbReference type="PROSITE" id="PS00134">
    <property type="entry name" value="TRYPSIN_HIS"/>
    <property type="match status" value="1"/>
</dbReference>
<dbReference type="GO" id="GO:0004252">
    <property type="term" value="F:serine-type endopeptidase activity"/>
    <property type="evidence" value="ECO:0007669"/>
    <property type="project" value="InterPro"/>
</dbReference>
<evidence type="ECO:0000256" key="1">
    <source>
        <dbReference type="ARBA" id="ARBA00023157"/>
    </source>
</evidence>
<keyword evidence="2" id="KW-0645">Protease</keyword>
<dbReference type="InterPro" id="IPR018114">
    <property type="entry name" value="TRYPSIN_HIS"/>
</dbReference>
<evidence type="ECO:0000313" key="5">
    <source>
        <dbReference type="EMBL" id="SDO72711.1"/>
    </source>
</evidence>